<dbReference type="EMBL" id="NBNE01000291">
    <property type="protein sequence ID" value="OWZ20775.1"/>
    <property type="molecule type" value="Genomic_DNA"/>
</dbReference>
<keyword evidence="2" id="KW-1185">Reference proteome</keyword>
<gene>
    <name evidence="1" type="ORF">PHMEG_0004771</name>
</gene>
<evidence type="ECO:0000313" key="2">
    <source>
        <dbReference type="Proteomes" id="UP000198211"/>
    </source>
</evidence>
<name>A0A225WT69_9STRA</name>
<comment type="caution">
    <text evidence="1">The sequence shown here is derived from an EMBL/GenBank/DDBJ whole genome shotgun (WGS) entry which is preliminary data.</text>
</comment>
<dbReference type="SUPFAM" id="SSF81383">
    <property type="entry name" value="F-box domain"/>
    <property type="match status" value="1"/>
</dbReference>
<accession>A0A225WT69</accession>
<organism evidence="1 2">
    <name type="scientific">Phytophthora megakarya</name>
    <dbReference type="NCBI Taxonomy" id="4795"/>
    <lineage>
        <taxon>Eukaryota</taxon>
        <taxon>Sar</taxon>
        <taxon>Stramenopiles</taxon>
        <taxon>Oomycota</taxon>
        <taxon>Peronosporomycetes</taxon>
        <taxon>Peronosporales</taxon>
        <taxon>Peronosporaceae</taxon>
        <taxon>Phytophthora</taxon>
    </lineage>
</organism>
<evidence type="ECO:0008006" key="3">
    <source>
        <dbReference type="Google" id="ProtNLM"/>
    </source>
</evidence>
<dbReference type="Gene3D" id="2.60.120.200">
    <property type="match status" value="1"/>
</dbReference>
<proteinExistence type="predicted"/>
<dbReference type="Proteomes" id="UP000198211">
    <property type="component" value="Unassembled WGS sequence"/>
</dbReference>
<dbReference type="InterPro" id="IPR036047">
    <property type="entry name" value="F-box-like_dom_sf"/>
</dbReference>
<dbReference type="Pfam" id="PF13385">
    <property type="entry name" value="Laminin_G_3"/>
    <property type="match status" value="1"/>
</dbReference>
<dbReference type="OrthoDB" id="97486at2759"/>
<protein>
    <recommendedName>
        <fullName evidence="3">F-box domain-containing protein</fullName>
    </recommendedName>
</protein>
<dbReference type="SUPFAM" id="SSF49899">
    <property type="entry name" value="Concanavalin A-like lectins/glucanases"/>
    <property type="match status" value="1"/>
</dbReference>
<dbReference type="AlphaFoldDB" id="A0A225WT69"/>
<reference evidence="2" key="1">
    <citation type="submission" date="2017-03" db="EMBL/GenBank/DDBJ databases">
        <title>Phytopthora megakarya and P. palmivora, two closely related causual agents of cacao black pod achieved similar genome size and gene model numbers by different mechanisms.</title>
        <authorList>
            <person name="Ali S."/>
            <person name="Shao J."/>
            <person name="Larry D.J."/>
            <person name="Kronmiller B."/>
            <person name="Shen D."/>
            <person name="Strem M.D."/>
            <person name="Melnick R.L."/>
            <person name="Guiltinan M.J."/>
            <person name="Tyler B.M."/>
            <person name="Meinhardt L.W."/>
            <person name="Bailey B.A."/>
        </authorList>
    </citation>
    <scope>NUCLEOTIDE SEQUENCE [LARGE SCALE GENOMIC DNA]</scope>
    <source>
        <strain evidence="2">zdho120</strain>
    </source>
</reference>
<sequence>MELQRERVGRDLVALSNDFSQGARNMLPVDVLHAICSFLSGIDVFQYSHTNSWTLSVLSDDLYWQKRAIEDAGGGDCCWKQKYMRERALLFVDPRSASRYIHGMLLGCNRSRLAFAQLERPPAPGNWCGGRINLRSVVKDRSFSFDIWFCLFPGTSAPYQPAGGIIYGLQSIPAAEGCPGENPGHFVMVDMKYNLYCSVLNEQKVVARDLQPKYWYHLALTYNVELQRQEVFLDGKVISTDVGSLNSMWPRLKHEQIGTGFCDNTAIDRGAHVPHARLHNGMWYPLYGLIDEFRVWKGALSPKDVAELACCKQPESCSLIGAIKRSHDRRGSWSNVHAVKCSHPAEGKNVVVYQSK</sequence>
<dbReference type="Gene3D" id="1.20.1280.50">
    <property type="match status" value="1"/>
</dbReference>
<dbReference type="InterPro" id="IPR013320">
    <property type="entry name" value="ConA-like_dom_sf"/>
</dbReference>
<evidence type="ECO:0000313" key="1">
    <source>
        <dbReference type="EMBL" id="OWZ20775.1"/>
    </source>
</evidence>